<evidence type="ECO:0000313" key="6">
    <source>
        <dbReference type="Proteomes" id="UP000218676"/>
    </source>
</evidence>
<dbReference type="Gene3D" id="3.40.1190.20">
    <property type="match status" value="1"/>
</dbReference>
<reference evidence="5 7" key="3">
    <citation type="submission" date="2020-09" db="EMBL/GenBank/DDBJ databases">
        <title>Complete, closed and curated genome sequences of Photobacterium damselae subsp. piscicida isolates from Australia indicate localised evolution and additional plasmid-borne pathogenicity mechanisms.</title>
        <authorList>
            <person name="Baseggio L."/>
            <person name="Silayeva O."/>
            <person name="Buller N."/>
            <person name="Landos M."/>
            <person name="Engelstaedter J."/>
            <person name="Barnes A.C."/>
        </authorList>
    </citation>
    <scope>NUCLEOTIDE SEQUENCE [LARGE SCALE GENOMIC DNA]</scope>
    <source>
        <strain evidence="5 7">AS-16-0540-1</strain>
    </source>
</reference>
<dbReference type="PANTHER" id="PTHR10584">
    <property type="entry name" value="SUGAR KINASE"/>
    <property type="match status" value="1"/>
</dbReference>
<evidence type="ECO:0000313" key="5">
    <source>
        <dbReference type="EMBL" id="QOD58516.1"/>
    </source>
</evidence>
<evidence type="ECO:0000313" key="7">
    <source>
        <dbReference type="Proteomes" id="UP000516656"/>
    </source>
</evidence>
<dbReference type="GO" id="GO:0005829">
    <property type="term" value="C:cytosol"/>
    <property type="evidence" value="ECO:0007669"/>
    <property type="project" value="TreeGrafter"/>
</dbReference>
<dbReference type="Proteomes" id="UP000218676">
    <property type="component" value="Chromosome 2"/>
</dbReference>
<organism evidence="5 7">
    <name type="scientific">Photobacterium damsela subsp. piscicida</name>
    <name type="common">Pasteurella piscicida</name>
    <dbReference type="NCBI Taxonomy" id="38294"/>
    <lineage>
        <taxon>Bacteria</taxon>
        <taxon>Pseudomonadati</taxon>
        <taxon>Pseudomonadota</taxon>
        <taxon>Gammaproteobacteria</taxon>
        <taxon>Vibrionales</taxon>
        <taxon>Vibrionaceae</taxon>
        <taxon>Photobacterium</taxon>
    </lineage>
</organism>
<reference evidence="6" key="2">
    <citation type="submission" date="2017-05" db="EMBL/GenBank/DDBJ databases">
        <title>Whole genome sequence of fish pathogenic bacteria, Photobacterium damselae subsp. piscicida, strain 91-197, isolated from hybrid striped bass (Morone sp.) in USA.</title>
        <authorList>
            <person name="Teru Y."/>
            <person name="Hikima J."/>
            <person name="Kono T."/>
            <person name="Sakai M."/>
            <person name="Takano T."/>
            <person name="Hawke J.P."/>
            <person name="Takeyama H."/>
            <person name="Aoki T."/>
        </authorList>
    </citation>
    <scope>NUCLEOTIDE SEQUENCE [LARGE SCALE GENOMIC DNA]</scope>
    <source>
        <strain evidence="6">91-197</strain>
    </source>
</reference>
<evidence type="ECO:0000313" key="4">
    <source>
        <dbReference type="EMBL" id="BAX55020.1"/>
    </source>
</evidence>
<sequence length="318" mass="34545">MIDILHLHPTRPVIVIGAAFGDLMLEVDQLPTSGADIKANEMGQHIGGCAFNVARALSRLSIPVINGILIGNGKWGQAIKQEMEKEHLSPLIFHPARDNGWCIALVEKTKERTFITVNGCEQEWSPELLAKIPTPDNAIIYVSGYELVGTHAQPLQQWLLSQTGDKTLYLDLGPRINELSSEFLIQLIEKQPILTLNRDELAMLMNRIDQQEGDNVVAAHFFANQHSCQLICRFDCEGATVCEPDNIPMTESAFQVEVADTIAAGDSHCAGVIAGLASGLSLVESTRLGNMVAAIVVSKVGSNGAPTRDELAIFAQNQ</sequence>
<dbReference type="InterPro" id="IPR029056">
    <property type="entry name" value="Ribokinase-like"/>
</dbReference>
<name>A0A1V1VF83_PHODP</name>
<dbReference type="EMBL" id="AP018046">
    <property type="protein sequence ID" value="BAX55020.1"/>
    <property type="molecule type" value="Genomic_DNA"/>
</dbReference>
<dbReference type="PROSITE" id="PS00583">
    <property type="entry name" value="PFKB_KINASES_1"/>
    <property type="match status" value="1"/>
</dbReference>
<dbReference type="RefSeq" id="WP_086958997.1">
    <property type="nucleotide sequence ID" value="NZ_AP018046.1"/>
</dbReference>
<keyword evidence="1" id="KW-0808">Transferase</keyword>
<evidence type="ECO:0000256" key="1">
    <source>
        <dbReference type="ARBA" id="ARBA00022679"/>
    </source>
</evidence>
<dbReference type="PROSITE" id="PS00584">
    <property type="entry name" value="PFKB_KINASES_2"/>
    <property type="match status" value="1"/>
</dbReference>
<feature type="domain" description="Carbohydrate kinase PfkB" evidence="3">
    <location>
        <begin position="13"/>
        <end position="304"/>
    </location>
</feature>
<reference evidence="4" key="1">
    <citation type="journal article" date="2017" name="Genome Announc.">
        <title>Whole-Genome Sequence of Photobacterium damselae subsp. piscicida Strain 91-197, Isolated from Hybrid Striped Bass (Morone sp.) in the United States.</title>
        <authorList>
            <person name="Teru Y."/>
            <person name="Hikima J."/>
            <person name="Kono T."/>
            <person name="Sakai M."/>
            <person name="Takano T."/>
            <person name="Hawke J.P."/>
            <person name="Takeyama H."/>
            <person name="Aoki T."/>
        </authorList>
    </citation>
    <scope>NUCLEOTIDE SEQUENCE</scope>
    <source>
        <strain evidence="4">91-197</strain>
    </source>
</reference>
<accession>A0A1V1VF83</accession>
<proteinExistence type="predicted"/>
<dbReference type="PANTHER" id="PTHR10584:SF166">
    <property type="entry name" value="RIBOKINASE"/>
    <property type="match status" value="1"/>
</dbReference>
<dbReference type="InterPro" id="IPR002173">
    <property type="entry name" value="Carboh/pur_kinase_PfkB_CS"/>
</dbReference>
<dbReference type="Pfam" id="PF00294">
    <property type="entry name" value="PfkB"/>
    <property type="match status" value="1"/>
</dbReference>
<dbReference type="SUPFAM" id="SSF53613">
    <property type="entry name" value="Ribokinase-like"/>
    <property type="match status" value="1"/>
</dbReference>
<dbReference type="GO" id="GO:0016301">
    <property type="term" value="F:kinase activity"/>
    <property type="evidence" value="ECO:0007669"/>
    <property type="project" value="UniProtKB-KW"/>
</dbReference>
<dbReference type="EMBL" id="CP061855">
    <property type="protein sequence ID" value="QOD58516.1"/>
    <property type="molecule type" value="Genomic_DNA"/>
</dbReference>
<keyword evidence="2 5" id="KW-0418">Kinase</keyword>
<gene>
    <name evidence="5" type="ORF">IC627_16870</name>
    <name evidence="4" type="ORF">PDPUS_2_00434</name>
</gene>
<dbReference type="AlphaFoldDB" id="A0A1V1VF83"/>
<protein>
    <submittedName>
        <fullName evidence="4">2-dehydro-3-deoxygluconokinase</fullName>
    </submittedName>
    <submittedName>
        <fullName evidence="5">Ribokinase</fullName>
    </submittedName>
</protein>
<dbReference type="Proteomes" id="UP000516656">
    <property type="component" value="Chromosome 2"/>
</dbReference>
<dbReference type="InterPro" id="IPR011611">
    <property type="entry name" value="PfkB_dom"/>
</dbReference>
<evidence type="ECO:0000256" key="2">
    <source>
        <dbReference type="ARBA" id="ARBA00022777"/>
    </source>
</evidence>
<evidence type="ECO:0000259" key="3">
    <source>
        <dbReference type="Pfam" id="PF00294"/>
    </source>
</evidence>